<protein>
    <submittedName>
        <fullName evidence="1">Uncharacterized protein</fullName>
    </submittedName>
</protein>
<dbReference type="AlphaFoldDB" id="A0A9P7DGA1"/>
<comment type="caution">
    <text evidence="1">The sequence shown here is derived from an EMBL/GenBank/DDBJ whole genome shotgun (WGS) entry which is preliminary data.</text>
</comment>
<dbReference type="GeneID" id="64638306"/>
<organism evidence="1 2">
    <name type="scientific">Suillus subaureus</name>
    <dbReference type="NCBI Taxonomy" id="48587"/>
    <lineage>
        <taxon>Eukaryota</taxon>
        <taxon>Fungi</taxon>
        <taxon>Dikarya</taxon>
        <taxon>Basidiomycota</taxon>
        <taxon>Agaricomycotina</taxon>
        <taxon>Agaricomycetes</taxon>
        <taxon>Agaricomycetidae</taxon>
        <taxon>Boletales</taxon>
        <taxon>Suillineae</taxon>
        <taxon>Suillaceae</taxon>
        <taxon>Suillus</taxon>
    </lineage>
</organism>
<keyword evidence="2" id="KW-1185">Reference proteome</keyword>
<name>A0A9P7DGA1_9AGAM</name>
<dbReference type="OrthoDB" id="10256089at2759"/>
<reference evidence="1" key="1">
    <citation type="journal article" date="2020" name="New Phytol.">
        <title>Comparative genomics reveals dynamic genome evolution in host specialist ectomycorrhizal fungi.</title>
        <authorList>
            <person name="Lofgren L.A."/>
            <person name="Nguyen N.H."/>
            <person name="Vilgalys R."/>
            <person name="Ruytinx J."/>
            <person name="Liao H.L."/>
            <person name="Branco S."/>
            <person name="Kuo A."/>
            <person name="LaButti K."/>
            <person name="Lipzen A."/>
            <person name="Andreopoulos W."/>
            <person name="Pangilinan J."/>
            <person name="Riley R."/>
            <person name="Hundley H."/>
            <person name="Na H."/>
            <person name="Barry K."/>
            <person name="Grigoriev I.V."/>
            <person name="Stajich J.E."/>
            <person name="Kennedy P.G."/>
        </authorList>
    </citation>
    <scope>NUCLEOTIDE SEQUENCE</scope>
    <source>
        <strain evidence="1">MN1</strain>
    </source>
</reference>
<evidence type="ECO:0000313" key="2">
    <source>
        <dbReference type="Proteomes" id="UP000807769"/>
    </source>
</evidence>
<dbReference type="InterPro" id="IPR035899">
    <property type="entry name" value="DBL_dom_sf"/>
</dbReference>
<dbReference type="EMBL" id="JABBWG010000576">
    <property type="protein sequence ID" value="KAG1791615.1"/>
    <property type="molecule type" value="Genomic_DNA"/>
</dbReference>
<gene>
    <name evidence="1" type="ORF">BJ212DRAFT_894010</name>
</gene>
<dbReference type="Proteomes" id="UP000807769">
    <property type="component" value="Unassembled WGS sequence"/>
</dbReference>
<accession>A0A9P7DGA1</accession>
<dbReference type="Gene3D" id="1.20.900.10">
    <property type="entry name" value="Dbl homology (DH) domain"/>
    <property type="match status" value="1"/>
</dbReference>
<sequence length="137" mass="15686">MYLHSLVPLTESKVPTQVLRPVGEPPLSVADIRIIFRNISELAVLLTCLCQSLRQRLKKEAKAVAKFSWRWYPSLRPHTRLISPRTLAHLAHIDALSTPPQLTPQFSRWLKESKELVEAHTHAWDLPSLLIKPVQDC</sequence>
<evidence type="ECO:0000313" key="1">
    <source>
        <dbReference type="EMBL" id="KAG1791615.1"/>
    </source>
</evidence>
<dbReference type="SUPFAM" id="SSF48065">
    <property type="entry name" value="DBL homology domain (DH-domain)"/>
    <property type="match status" value="1"/>
</dbReference>
<dbReference type="RefSeq" id="XP_041184830.1">
    <property type="nucleotide sequence ID" value="XM_041344290.1"/>
</dbReference>
<proteinExistence type="predicted"/>